<dbReference type="AlphaFoldDB" id="A0A9W7A1W4"/>
<dbReference type="OrthoDB" id="414267at2759"/>
<dbReference type="FunFam" id="3.90.550.10:FF:000003">
    <property type="entry name" value="2-C-methyl-D-erythritol 4-phosphate cytidylyltransferase"/>
    <property type="match status" value="1"/>
</dbReference>
<evidence type="ECO:0000256" key="3">
    <source>
        <dbReference type="ARBA" id="ARBA00022695"/>
    </source>
</evidence>
<dbReference type="PANTHER" id="PTHR32125">
    <property type="entry name" value="2-C-METHYL-D-ERYTHRITOL 4-PHOSPHATE CYTIDYLYLTRANSFERASE, CHLOROPLASTIC"/>
    <property type="match status" value="1"/>
</dbReference>
<keyword evidence="2" id="KW-0808">Transferase</keyword>
<dbReference type="InterPro" id="IPR034683">
    <property type="entry name" value="IspD/TarI"/>
</dbReference>
<feature type="chain" id="PRO_5040781439" description="2-C-methyl-D-erythritol 4-phosphate cytidylyltransferase, chloroplastic" evidence="5">
    <location>
        <begin position="20"/>
        <end position="276"/>
    </location>
</feature>
<dbReference type="GO" id="GO:0050518">
    <property type="term" value="F:2-C-methyl-D-erythritol 4-phosphate cytidylyltransferase activity"/>
    <property type="evidence" value="ECO:0007669"/>
    <property type="project" value="InterPro"/>
</dbReference>
<evidence type="ECO:0000256" key="5">
    <source>
        <dbReference type="SAM" id="SignalP"/>
    </source>
</evidence>
<dbReference type="InterPro" id="IPR050088">
    <property type="entry name" value="IspD/TarI_cytidylyltransf_bact"/>
</dbReference>
<keyword evidence="5" id="KW-0732">Signal</keyword>
<organism evidence="6 7">
    <name type="scientific">Triparma laevis f. longispina</name>
    <dbReference type="NCBI Taxonomy" id="1714387"/>
    <lineage>
        <taxon>Eukaryota</taxon>
        <taxon>Sar</taxon>
        <taxon>Stramenopiles</taxon>
        <taxon>Ochrophyta</taxon>
        <taxon>Bolidophyceae</taxon>
        <taxon>Parmales</taxon>
        <taxon>Triparmaceae</taxon>
        <taxon>Triparma</taxon>
    </lineage>
</organism>
<dbReference type="Pfam" id="PF01128">
    <property type="entry name" value="IspD"/>
    <property type="match status" value="1"/>
</dbReference>
<gene>
    <name evidence="6" type="ORF">TrLO_g2986</name>
</gene>
<keyword evidence="3" id="KW-0548">Nucleotidyltransferase</keyword>
<evidence type="ECO:0000313" key="7">
    <source>
        <dbReference type="Proteomes" id="UP001165122"/>
    </source>
</evidence>
<evidence type="ECO:0000256" key="2">
    <source>
        <dbReference type="ARBA" id="ARBA00022679"/>
    </source>
</evidence>
<dbReference type="Gene3D" id="3.90.550.10">
    <property type="entry name" value="Spore Coat Polysaccharide Biosynthesis Protein SpsA, Chain A"/>
    <property type="match status" value="1"/>
</dbReference>
<proteinExistence type="inferred from homology"/>
<keyword evidence="7" id="KW-1185">Reference proteome</keyword>
<accession>A0A9W7A1W4</accession>
<feature type="signal peptide" evidence="5">
    <location>
        <begin position="1"/>
        <end position="19"/>
    </location>
</feature>
<comment type="similarity">
    <text evidence="1">Belongs to the IspD/TarI cytidylyltransferase family. IspD subfamily.</text>
</comment>
<dbReference type="HAMAP" id="MF_00108">
    <property type="entry name" value="IspD"/>
    <property type="match status" value="1"/>
</dbReference>
<evidence type="ECO:0000313" key="6">
    <source>
        <dbReference type="EMBL" id="GMH62551.1"/>
    </source>
</evidence>
<dbReference type="GO" id="GO:0008299">
    <property type="term" value="P:isoprenoid biosynthetic process"/>
    <property type="evidence" value="ECO:0007669"/>
    <property type="project" value="InterPro"/>
</dbReference>
<dbReference type="CDD" id="cd02516">
    <property type="entry name" value="CDP-ME_synthetase"/>
    <property type="match status" value="1"/>
</dbReference>
<dbReference type="SUPFAM" id="SSF53448">
    <property type="entry name" value="Nucleotide-diphospho-sugar transferases"/>
    <property type="match status" value="1"/>
</dbReference>
<dbReference type="NCBIfam" id="TIGR00453">
    <property type="entry name" value="ispD"/>
    <property type="match status" value="1"/>
</dbReference>
<dbReference type="InterPro" id="IPR029044">
    <property type="entry name" value="Nucleotide-diphossugar_trans"/>
</dbReference>
<protein>
    <recommendedName>
        <fullName evidence="4">2-C-methyl-D-erythritol 4-phosphate cytidylyltransferase, chloroplastic</fullName>
    </recommendedName>
</protein>
<dbReference type="EMBL" id="BRXW01000518">
    <property type="protein sequence ID" value="GMH62551.1"/>
    <property type="molecule type" value="Genomic_DNA"/>
</dbReference>
<evidence type="ECO:0000256" key="4">
    <source>
        <dbReference type="ARBA" id="ARBA00069967"/>
    </source>
</evidence>
<dbReference type="PANTHER" id="PTHR32125:SF4">
    <property type="entry name" value="2-C-METHYL-D-ERYTHRITOL 4-PHOSPHATE CYTIDYLYLTRANSFERASE, CHLOROPLASTIC"/>
    <property type="match status" value="1"/>
</dbReference>
<evidence type="ECO:0000256" key="1">
    <source>
        <dbReference type="ARBA" id="ARBA00009789"/>
    </source>
</evidence>
<comment type="caution">
    <text evidence="6">The sequence shown here is derived from an EMBL/GenBank/DDBJ whole genome shotgun (WGS) entry which is preliminary data.</text>
</comment>
<dbReference type="Proteomes" id="UP001165122">
    <property type="component" value="Unassembled WGS sequence"/>
</dbReference>
<sequence>MQRLFALSILLGILQGVLPFVVRPSVHRCVGACRANVVLRAETDLSDVGVVVLAGGTGSRMKANMPKQFLPLLNKPILTYSLNLFLKNLTPSTVILVMNKQYHPEYQSWVDNSNGKLHFAEPGVERQGSVSNGLQKLTEVNSSLKYIAVHDSARPLVTINEVNKVVADAKKHGAAVLGVKCKATIKRSLDGEFVTETIPRSTLWEIHTPQVIEIPLLRKGFEKVEKEGLEVTDDASIVEQLGEKVKLTEGEYTNLKITTPEDLEVAGSILRERGGV</sequence>
<dbReference type="InterPro" id="IPR001228">
    <property type="entry name" value="IspD"/>
</dbReference>
<name>A0A9W7A1W4_9STRA</name>
<reference evidence="7" key="1">
    <citation type="journal article" date="2023" name="Commun. Biol.">
        <title>Genome analysis of Parmales, the sister group of diatoms, reveals the evolutionary specialization of diatoms from phago-mixotrophs to photoautotrophs.</title>
        <authorList>
            <person name="Ban H."/>
            <person name="Sato S."/>
            <person name="Yoshikawa S."/>
            <person name="Yamada K."/>
            <person name="Nakamura Y."/>
            <person name="Ichinomiya M."/>
            <person name="Sato N."/>
            <person name="Blanc-Mathieu R."/>
            <person name="Endo H."/>
            <person name="Kuwata A."/>
            <person name="Ogata H."/>
        </authorList>
    </citation>
    <scope>NUCLEOTIDE SEQUENCE [LARGE SCALE GENOMIC DNA]</scope>
    <source>
        <strain evidence="7">NIES 3700</strain>
    </source>
</reference>